<keyword evidence="3" id="KW-1185">Reference proteome</keyword>
<evidence type="ECO:0000313" key="3">
    <source>
        <dbReference type="Proteomes" id="UP000245942"/>
    </source>
</evidence>
<feature type="compositionally biased region" description="Polar residues" evidence="1">
    <location>
        <begin position="194"/>
        <end position="207"/>
    </location>
</feature>
<dbReference type="GeneID" id="37014618"/>
<name>A0A316U4X2_9BASI</name>
<feature type="region of interest" description="Disordered" evidence="1">
    <location>
        <begin position="768"/>
        <end position="833"/>
    </location>
</feature>
<feature type="compositionally biased region" description="Polar residues" evidence="1">
    <location>
        <begin position="67"/>
        <end position="81"/>
    </location>
</feature>
<feature type="region of interest" description="Disordered" evidence="1">
    <location>
        <begin position="622"/>
        <end position="641"/>
    </location>
</feature>
<dbReference type="Proteomes" id="UP000245942">
    <property type="component" value="Unassembled WGS sequence"/>
</dbReference>
<feature type="compositionally biased region" description="Low complexity" evidence="1">
    <location>
        <begin position="11"/>
        <end position="29"/>
    </location>
</feature>
<feature type="region of interest" description="Disordered" evidence="1">
    <location>
        <begin position="709"/>
        <end position="747"/>
    </location>
</feature>
<evidence type="ECO:0000313" key="2">
    <source>
        <dbReference type="EMBL" id="PWN19874.1"/>
    </source>
</evidence>
<gene>
    <name evidence="2" type="ORF">BCV69DRAFT_283977</name>
</gene>
<feature type="region of interest" description="Disordered" evidence="1">
    <location>
        <begin position="1"/>
        <end position="41"/>
    </location>
</feature>
<feature type="compositionally biased region" description="Basic residues" evidence="1">
    <location>
        <begin position="728"/>
        <end position="740"/>
    </location>
</feature>
<organism evidence="2 3">
    <name type="scientific">Pseudomicrostroma glucosiphilum</name>
    <dbReference type="NCBI Taxonomy" id="1684307"/>
    <lineage>
        <taxon>Eukaryota</taxon>
        <taxon>Fungi</taxon>
        <taxon>Dikarya</taxon>
        <taxon>Basidiomycota</taxon>
        <taxon>Ustilaginomycotina</taxon>
        <taxon>Exobasidiomycetes</taxon>
        <taxon>Microstromatales</taxon>
        <taxon>Microstromatales incertae sedis</taxon>
        <taxon>Pseudomicrostroma</taxon>
    </lineage>
</organism>
<feature type="region of interest" description="Disordered" evidence="1">
    <location>
        <begin position="242"/>
        <end position="273"/>
    </location>
</feature>
<feature type="region of interest" description="Disordered" evidence="1">
    <location>
        <begin position="67"/>
        <end position="145"/>
    </location>
</feature>
<feature type="compositionally biased region" description="Pro residues" evidence="1">
    <location>
        <begin position="1"/>
        <end position="10"/>
    </location>
</feature>
<reference evidence="2 3" key="1">
    <citation type="journal article" date="2018" name="Mol. Biol. Evol.">
        <title>Broad Genomic Sampling Reveals a Smut Pathogenic Ancestry of the Fungal Clade Ustilaginomycotina.</title>
        <authorList>
            <person name="Kijpornyongpan T."/>
            <person name="Mondo S.J."/>
            <person name="Barry K."/>
            <person name="Sandor L."/>
            <person name="Lee J."/>
            <person name="Lipzen A."/>
            <person name="Pangilinan J."/>
            <person name="LaButti K."/>
            <person name="Hainaut M."/>
            <person name="Henrissat B."/>
            <person name="Grigoriev I.V."/>
            <person name="Spatafora J.W."/>
            <person name="Aime M.C."/>
        </authorList>
    </citation>
    <scope>NUCLEOTIDE SEQUENCE [LARGE SCALE GENOMIC DNA]</scope>
    <source>
        <strain evidence="2 3">MCA 4718</strain>
    </source>
</reference>
<feature type="region of interest" description="Disordered" evidence="1">
    <location>
        <begin position="159"/>
        <end position="219"/>
    </location>
</feature>
<dbReference type="RefSeq" id="XP_025347034.1">
    <property type="nucleotide sequence ID" value="XM_025492884.1"/>
</dbReference>
<feature type="compositionally biased region" description="Polar residues" evidence="1">
    <location>
        <begin position="259"/>
        <end position="269"/>
    </location>
</feature>
<dbReference type="EMBL" id="KZ819330">
    <property type="protein sequence ID" value="PWN19874.1"/>
    <property type="molecule type" value="Genomic_DNA"/>
</dbReference>
<sequence length="833" mass="89098">MVSSVTPPPRTTSSPSPSFPSSPSSRAPSMIDDPTFSDVSSLDDEDYELIDGQTPSAIYDSTNLSASQSWMGDSVQSTSPHTGHASIAAPSMEIDTTVASSRDRRGSPETLMDHSWAASEDQQHSLARNQSAADQDIDTPVSSTHHLAHAGLTTGALPSDMAAGTNAGGSGGSTVSTWILPDPTSPENSIHLGHSQQCSTPNATHSKSASDQHSRLEAAKGLPAVDPVWKRTLGASWERTLDSDLSSSEPQLSHGVRNLSDTGGHNQNDIPAGEKHAGAIETSLKEPIEPDWAQKTRAWLQISSSGTVNVPEEFTGARRGGAASKHQDSQKADCNLRGLVEKGSHAARAHMKIAIPNNASQGLLLHWLVAALCGFVGAVVLLHPALPTEAIRAAMSFSTISPFASFISVQGDLSPASLKSAEMSSVSMQKPQPLETAAISALSLPSSFDLLVVNNDHRKPSQHGRASSISSSMDEDKEVAFTSASQDLGQGNAPISEWLLATSQAVWRTLKTNGAMGVAAAYAEWYYWETRLKALWFEVMEPMVKQVRRDLEAIVSTLGTELWDATSFASAYGQAMSTSATKKAHRVLKHSEAAHKATLKQAEAFYEAYLKDQLSENKQRASEHFEKARKTAQHLQSTGGEHATQFYQSAKGCLETWSREAAKVAGAGKETWSDFTVSSEVSSRARRVVSNAEKGKKAILEAIEARHRAVAGARGLPSDRSGPSIRSRAARKATTKRGKVRGQSDNSSAYVVHSDFLSEAAAPLQKASQQARDAVQAQLKRASKGSDAAKKSLQKGLSSFDEQWKRATKKAKVGTTKRSNKRVGGSVKRRGWA</sequence>
<accession>A0A316U4X2</accession>
<feature type="compositionally biased region" description="Polar residues" evidence="1">
    <location>
        <begin position="124"/>
        <end position="133"/>
    </location>
</feature>
<protein>
    <submittedName>
        <fullName evidence="2">Uncharacterized protein</fullName>
    </submittedName>
</protein>
<evidence type="ECO:0000256" key="1">
    <source>
        <dbReference type="SAM" id="MobiDB-lite"/>
    </source>
</evidence>
<feature type="compositionally biased region" description="Basic and acidic residues" evidence="1">
    <location>
        <begin position="208"/>
        <end position="218"/>
    </location>
</feature>
<proteinExistence type="predicted"/>
<dbReference type="AlphaFoldDB" id="A0A316U4X2"/>